<dbReference type="AlphaFoldDB" id="A0A9X1I7W0"/>
<organism evidence="1 2">
    <name type="scientific">Neotamlana sargassicola</name>
    <dbReference type="NCBI Taxonomy" id="2883125"/>
    <lineage>
        <taxon>Bacteria</taxon>
        <taxon>Pseudomonadati</taxon>
        <taxon>Bacteroidota</taxon>
        <taxon>Flavobacteriia</taxon>
        <taxon>Flavobacteriales</taxon>
        <taxon>Flavobacteriaceae</taxon>
        <taxon>Neotamlana</taxon>
    </lineage>
</organism>
<reference evidence="1" key="1">
    <citation type="submission" date="2021-10" db="EMBL/GenBank/DDBJ databases">
        <title>Tamlana sargassums sp. nov., and Tamlana laminarinivorans sp. nov., two new bacteria isolated from the brown alga.</title>
        <authorList>
            <person name="Li J."/>
        </authorList>
    </citation>
    <scope>NUCLEOTIDE SEQUENCE</scope>
    <source>
        <strain evidence="1">62-3</strain>
    </source>
</reference>
<dbReference type="Proteomes" id="UP001139286">
    <property type="component" value="Unassembled WGS sequence"/>
</dbReference>
<gene>
    <name evidence="1" type="ORF">LG651_06715</name>
</gene>
<evidence type="ECO:0000313" key="1">
    <source>
        <dbReference type="EMBL" id="MCB4807939.1"/>
    </source>
</evidence>
<dbReference type="RefSeq" id="WP_226695364.1">
    <property type="nucleotide sequence ID" value="NZ_JAJAPX010000002.1"/>
</dbReference>
<accession>A0A9X1I7W0</accession>
<keyword evidence="2" id="KW-1185">Reference proteome</keyword>
<dbReference type="EMBL" id="JAJAPX010000002">
    <property type="protein sequence ID" value="MCB4807939.1"/>
    <property type="molecule type" value="Genomic_DNA"/>
</dbReference>
<evidence type="ECO:0000313" key="2">
    <source>
        <dbReference type="Proteomes" id="UP001139286"/>
    </source>
</evidence>
<protein>
    <submittedName>
        <fullName evidence="1">Uncharacterized protein</fullName>
    </submittedName>
</protein>
<proteinExistence type="predicted"/>
<name>A0A9X1I7W0_9FLAO</name>
<comment type="caution">
    <text evidence="1">The sequence shown here is derived from an EMBL/GenBank/DDBJ whole genome shotgun (WGS) entry which is preliminary data.</text>
</comment>
<sequence>MKKIIGICLIGIMVFGVTALNNREKEVKTETVFSLENLIEKAQAQCENGSVTSPQYLKYTVVEKTCSITLSVSQANALNASISANGANLGTTSSTTYYAGSTYPDATYIKCYSGSCYCAVMACTI</sequence>